<dbReference type="PANTHER" id="PTHR36071">
    <property type="entry name" value="DNA DOUBLE-STRAND BREAK REPAIR PROTEIN"/>
    <property type="match status" value="1"/>
</dbReference>
<gene>
    <name evidence="1" type="ORF">QN277_002214</name>
</gene>
<dbReference type="AlphaFoldDB" id="A0AAE1N8U3"/>
<protein>
    <submittedName>
        <fullName evidence="1">Uncharacterized protein</fullName>
    </submittedName>
</protein>
<evidence type="ECO:0000313" key="2">
    <source>
        <dbReference type="Proteomes" id="UP001293593"/>
    </source>
</evidence>
<proteinExistence type="predicted"/>
<name>A0AAE1N8U3_9FABA</name>
<dbReference type="Proteomes" id="UP001293593">
    <property type="component" value="Unassembled WGS sequence"/>
</dbReference>
<reference evidence="1" key="1">
    <citation type="submission" date="2023-10" db="EMBL/GenBank/DDBJ databases">
        <title>Chromosome-level genome of the transformable northern wattle, Acacia crassicarpa.</title>
        <authorList>
            <person name="Massaro I."/>
            <person name="Sinha N.R."/>
            <person name="Poethig S."/>
            <person name="Leichty A.R."/>
        </authorList>
    </citation>
    <scope>NUCLEOTIDE SEQUENCE</scope>
    <source>
        <strain evidence="1">Acra3RX</strain>
        <tissue evidence="1">Leaf</tissue>
    </source>
</reference>
<keyword evidence="2" id="KW-1185">Reference proteome</keyword>
<organism evidence="1 2">
    <name type="scientific">Acacia crassicarpa</name>
    <name type="common">northern wattle</name>
    <dbReference type="NCBI Taxonomy" id="499986"/>
    <lineage>
        <taxon>Eukaryota</taxon>
        <taxon>Viridiplantae</taxon>
        <taxon>Streptophyta</taxon>
        <taxon>Embryophyta</taxon>
        <taxon>Tracheophyta</taxon>
        <taxon>Spermatophyta</taxon>
        <taxon>Magnoliopsida</taxon>
        <taxon>eudicotyledons</taxon>
        <taxon>Gunneridae</taxon>
        <taxon>Pentapetalae</taxon>
        <taxon>rosids</taxon>
        <taxon>fabids</taxon>
        <taxon>Fabales</taxon>
        <taxon>Fabaceae</taxon>
        <taxon>Caesalpinioideae</taxon>
        <taxon>mimosoid clade</taxon>
        <taxon>Acacieae</taxon>
        <taxon>Acacia</taxon>
    </lineage>
</organism>
<accession>A0AAE1N8U3</accession>
<evidence type="ECO:0000313" key="1">
    <source>
        <dbReference type="EMBL" id="KAK4285525.1"/>
    </source>
</evidence>
<dbReference type="EMBL" id="JAWXYG010000001">
    <property type="protein sequence ID" value="KAK4285525.1"/>
    <property type="molecule type" value="Genomic_DNA"/>
</dbReference>
<comment type="caution">
    <text evidence="1">The sequence shown here is derived from an EMBL/GenBank/DDBJ whole genome shotgun (WGS) entry which is preliminary data.</text>
</comment>
<sequence length="636" mass="72812">MELEGAFLFRNVVHRSDAAFIMSGIKRDEKQIQLKRRWLLGVAASKSDRKRFKKSKFLEDRFLPESLLREDDVFYESVRTYVGGVFGEHDIEREFNVIQDEMLSVDMSIIKRMILCLDKMTTRGLYLLAMIIAGGSVRFEKTRCKLKKIVKSFLSSALSNQNSNGYQLEIFKQLFGVLNNQKHFQHNCKPLSASRCQSNHSAIEKVMNDLNDFPYQTLSAMRRKLKGVKATMPQLRTCRKGWRQRKHVSKTVRSISMKMVSQLGEGDELQEPLAKAMAVANLSLKLATHCNDIFSEEFYQFPPEVNSLQNDIMKAIWLVKNEVGIEKLRNLKTLLEPKAKVSNKILRSSFTELLTEFLFECDDMERIPRSLFKILDFFNGSSDDRPFQLGQGKEKIEEEVDYILSISAQTKQIVLDLLPDHRFDEDFTDAYVEQLEESEDDYDDPPEGEDRHFMNGICDSMGSDYKAESVGQFVPFGFNPTSFMSDEKTSTVPPESVLGENFVKRHNLFEGNAGMDPGNVATNFSREAVEPEYTRNDMRKNQYLIIQDACDETSTLTHKLIGHLLWEFAKFEGLDLNDGQSLYLRGDNEIKDVQVGGQSSSSEKDVRNSAIVRIVEELVPSFSDSAMERLKKLIGS</sequence>
<dbReference type="PANTHER" id="PTHR36071:SF1">
    <property type="entry name" value="DNA DOUBLE-STRAND BREAK REPAIR PROTEIN"/>
    <property type="match status" value="1"/>
</dbReference>